<evidence type="ECO:0000313" key="4">
    <source>
        <dbReference type="EMBL" id="GAI84969.1"/>
    </source>
</evidence>
<dbReference type="AlphaFoldDB" id="X1TY75"/>
<reference evidence="4" key="1">
    <citation type="journal article" date="2014" name="Front. Microbiol.">
        <title>High frequency of phylogenetically diverse reductive dehalogenase-homologous genes in deep subseafloor sedimentary metagenomes.</title>
        <authorList>
            <person name="Kawai M."/>
            <person name="Futagami T."/>
            <person name="Toyoda A."/>
            <person name="Takaki Y."/>
            <person name="Nishi S."/>
            <person name="Hori S."/>
            <person name="Arai W."/>
            <person name="Tsubouchi T."/>
            <person name="Morono Y."/>
            <person name="Uchiyama I."/>
            <person name="Ito T."/>
            <person name="Fujiyama A."/>
            <person name="Inagaki F."/>
            <person name="Takami H."/>
        </authorList>
    </citation>
    <scope>NUCLEOTIDE SEQUENCE</scope>
    <source>
        <strain evidence="4">Expedition CK06-06</strain>
    </source>
</reference>
<keyword evidence="2" id="KW-0489">Methyltransferase</keyword>
<comment type="caution">
    <text evidence="4">The sequence shown here is derived from an EMBL/GenBank/DDBJ whole genome shotgun (WGS) entry which is preliminary data.</text>
</comment>
<keyword evidence="3" id="KW-0808">Transferase</keyword>
<dbReference type="GO" id="GO:0008168">
    <property type="term" value="F:methyltransferase activity"/>
    <property type="evidence" value="ECO:0007669"/>
    <property type="project" value="UniProtKB-KW"/>
</dbReference>
<proteinExistence type="inferred from homology"/>
<organism evidence="4">
    <name type="scientific">marine sediment metagenome</name>
    <dbReference type="NCBI Taxonomy" id="412755"/>
    <lineage>
        <taxon>unclassified sequences</taxon>
        <taxon>metagenomes</taxon>
        <taxon>ecological metagenomes</taxon>
    </lineage>
</organism>
<dbReference type="GO" id="GO:0032259">
    <property type="term" value="P:methylation"/>
    <property type="evidence" value="ECO:0007669"/>
    <property type="project" value="UniProtKB-KW"/>
</dbReference>
<comment type="similarity">
    <text evidence="1">Belongs to the trimethylamine methyltransferase family.</text>
</comment>
<dbReference type="Gene3D" id="3.20.20.480">
    <property type="entry name" value="Trimethylamine methyltransferase-like"/>
    <property type="match status" value="1"/>
</dbReference>
<protein>
    <recommendedName>
        <fullName evidence="5">Trimethylamine methyltransferase MttB</fullName>
    </recommendedName>
</protein>
<evidence type="ECO:0000256" key="1">
    <source>
        <dbReference type="ARBA" id="ARBA00007137"/>
    </source>
</evidence>
<evidence type="ECO:0000256" key="3">
    <source>
        <dbReference type="ARBA" id="ARBA00022679"/>
    </source>
</evidence>
<sequence>MAIFDACPSPPLKWSDLTTQSVIDAASSMIPSEFVSMPLAGASAPMSLIGCITQHCAECLAGVVIAQLTKKGAPLVWGGSPAILDMKKGTTPMGAIETMMINLGDVEMGKFLKMPTHAYMNLSDSKVPDAQAGFEGGMGALLAGLAGINMVSGPGMLDFESTQSIEKLVIDNEIVGMVKRLLRGIEDYGSPFASDILKDYDEKEELLSHPSTIKLFRKELFLTSPIIDRLSRDAWKESGSKSTRKRAREQASKLIDKSSVKPIDDILAKELQKIVAKNL</sequence>
<evidence type="ECO:0000256" key="2">
    <source>
        <dbReference type="ARBA" id="ARBA00022603"/>
    </source>
</evidence>
<gene>
    <name evidence="4" type="ORF">S12H4_14921</name>
</gene>
<dbReference type="Pfam" id="PF06253">
    <property type="entry name" value="MTTB"/>
    <property type="match status" value="1"/>
</dbReference>
<dbReference type="InterPro" id="IPR010426">
    <property type="entry name" value="MTTB_MeTrfase"/>
</dbReference>
<evidence type="ECO:0008006" key="5">
    <source>
        <dbReference type="Google" id="ProtNLM"/>
    </source>
</evidence>
<name>X1TY75_9ZZZZ</name>
<dbReference type="GO" id="GO:0015948">
    <property type="term" value="P:methanogenesis"/>
    <property type="evidence" value="ECO:0007669"/>
    <property type="project" value="InterPro"/>
</dbReference>
<dbReference type="EMBL" id="BARW01007137">
    <property type="protein sequence ID" value="GAI84969.1"/>
    <property type="molecule type" value="Genomic_DNA"/>
</dbReference>
<accession>X1TY75</accession>
<dbReference type="InterPro" id="IPR038601">
    <property type="entry name" value="MttB-like_sf"/>
</dbReference>